<dbReference type="SMART" id="SM00487">
    <property type="entry name" value="DEXDc"/>
    <property type="match status" value="1"/>
</dbReference>
<dbReference type="InterPro" id="IPR027417">
    <property type="entry name" value="P-loop_NTPase"/>
</dbReference>
<evidence type="ECO:0000256" key="3">
    <source>
        <dbReference type="ARBA" id="ARBA00023125"/>
    </source>
</evidence>
<keyword evidence="2" id="KW-0067">ATP-binding</keyword>
<dbReference type="GO" id="GO:0006302">
    <property type="term" value="P:double-strand break repair"/>
    <property type="evidence" value="ECO:0007669"/>
    <property type="project" value="TreeGrafter"/>
</dbReference>
<reference evidence="6 7" key="1">
    <citation type="submission" date="2018-11" db="EMBL/GenBank/DDBJ databases">
        <title>Genomic Encyclopedia of Type Strains, Phase IV (KMG-IV): sequencing the most valuable type-strain genomes for metagenomic binning, comparative biology and taxonomic classification.</title>
        <authorList>
            <person name="Goeker M."/>
        </authorList>
    </citation>
    <scope>NUCLEOTIDE SEQUENCE [LARGE SCALE GENOMIC DNA]</scope>
    <source>
        <strain evidence="6 7">DSM 18090</strain>
    </source>
</reference>
<dbReference type="InterPro" id="IPR006935">
    <property type="entry name" value="Helicase/UvrB_N"/>
</dbReference>
<evidence type="ECO:0000259" key="4">
    <source>
        <dbReference type="PROSITE" id="PS51192"/>
    </source>
</evidence>
<dbReference type="GO" id="GO:0006310">
    <property type="term" value="P:DNA recombination"/>
    <property type="evidence" value="ECO:0007669"/>
    <property type="project" value="TreeGrafter"/>
</dbReference>
<evidence type="ECO:0000313" key="7">
    <source>
        <dbReference type="Proteomes" id="UP000276443"/>
    </source>
</evidence>
<dbReference type="GO" id="GO:0016787">
    <property type="term" value="F:hydrolase activity"/>
    <property type="evidence" value="ECO:0007669"/>
    <property type="project" value="InterPro"/>
</dbReference>
<dbReference type="GO" id="GO:0005524">
    <property type="term" value="F:ATP binding"/>
    <property type="evidence" value="ECO:0007669"/>
    <property type="project" value="UniProtKB-KW"/>
</dbReference>
<dbReference type="SMART" id="SM00490">
    <property type="entry name" value="HELICc"/>
    <property type="match status" value="1"/>
</dbReference>
<dbReference type="OrthoDB" id="2077914at2"/>
<dbReference type="GO" id="GO:0043138">
    <property type="term" value="F:3'-5' DNA helicase activity"/>
    <property type="evidence" value="ECO:0007669"/>
    <property type="project" value="TreeGrafter"/>
</dbReference>
<keyword evidence="1" id="KW-0547">Nucleotide-binding</keyword>
<sequence>MDANQFSGKLLLKHEWNLDDELFELWLQKKWIQEVPGIVRKFGVTMCQRCFNTEKKYFGLMPGDITYCRKCVAMGRLSEREPLYRWSGPENELEPIPNSCAWEGKLTPLQEEAAHAIVRTIQTKKRLLISAVCGAGKTEMLYKGIEYAAEHGLRLCIATPRQDVVRELAPRLRRDFPSLTSAALYGDSTERDHGAHLVIATTHQMLRYQNAFDVIIVDEVDAFPFHKDRSLPKAVNRALKPKHALIYLTATPRFNLKLQTALKLIPTVSIPMRYHEHPLPVPTFKRVHQLEKQLQAYELPKLILDWIEERKGRRFLLFTPTIELAQTLSQSLSIPYVHSESPDRKELVMKFRTHQLNALITTTILERGVTFPSIDVAVLLADHHVFDEAALVQIAGRVGRSADDPTGDITFFYEQKTNAMVAARQYTRIKNKEAQRKR</sequence>
<dbReference type="SUPFAM" id="SSF52540">
    <property type="entry name" value="P-loop containing nucleoside triphosphate hydrolases"/>
    <property type="match status" value="1"/>
</dbReference>
<dbReference type="Proteomes" id="UP000276443">
    <property type="component" value="Unassembled WGS sequence"/>
</dbReference>
<accession>A0A3N5CBU2</accession>
<dbReference type="Pfam" id="PF04851">
    <property type="entry name" value="ResIII"/>
    <property type="match status" value="1"/>
</dbReference>
<dbReference type="Gene3D" id="3.40.50.300">
    <property type="entry name" value="P-loop containing nucleotide triphosphate hydrolases"/>
    <property type="match status" value="2"/>
</dbReference>
<dbReference type="EMBL" id="RKRF01000008">
    <property type="protein sequence ID" value="RPF54351.1"/>
    <property type="molecule type" value="Genomic_DNA"/>
</dbReference>
<dbReference type="InterPro" id="IPR001650">
    <property type="entry name" value="Helicase_C-like"/>
</dbReference>
<dbReference type="GO" id="GO:0006270">
    <property type="term" value="P:DNA replication initiation"/>
    <property type="evidence" value="ECO:0007669"/>
    <property type="project" value="TreeGrafter"/>
</dbReference>
<dbReference type="AlphaFoldDB" id="A0A3N5CBU2"/>
<dbReference type="PROSITE" id="PS51192">
    <property type="entry name" value="HELICASE_ATP_BIND_1"/>
    <property type="match status" value="1"/>
</dbReference>
<keyword evidence="3" id="KW-0238">DNA-binding</keyword>
<dbReference type="InterPro" id="IPR014001">
    <property type="entry name" value="Helicase_ATP-bd"/>
</dbReference>
<feature type="domain" description="Helicase ATP-binding" evidence="4">
    <location>
        <begin position="118"/>
        <end position="270"/>
    </location>
</feature>
<organism evidence="6 7">
    <name type="scientific">Aquisalibacillus elongatus</name>
    <dbReference type="NCBI Taxonomy" id="485577"/>
    <lineage>
        <taxon>Bacteria</taxon>
        <taxon>Bacillati</taxon>
        <taxon>Bacillota</taxon>
        <taxon>Bacilli</taxon>
        <taxon>Bacillales</taxon>
        <taxon>Bacillaceae</taxon>
        <taxon>Aquisalibacillus</taxon>
    </lineage>
</organism>
<dbReference type="PROSITE" id="PS51194">
    <property type="entry name" value="HELICASE_CTER"/>
    <property type="match status" value="1"/>
</dbReference>
<gene>
    <name evidence="6" type="ORF">EDC24_1549</name>
</gene>
<dbReference type="Pfam" id="PF00271">
    <property type="entry name" value="Helicase_C"/>
    <property type="match status" value="1"/>
</dbReference>
<dbReference type="GO" id="GO:0003677">
    <property type="term" value="F:DNA binding"/>
    <property type="evidence" value="ECO:0007669"/>
    <property type="project" value="UniProtKB-KW"/>
</dbReference>
<proteinExistence type="predicted"/>
<evidence type="ECO:0000313" key="6">
    <source>
        <dbReference type="EMBL" id="RPF54351.1"/>
    </source>
</evidence>
<evidence type="ECO:0000256" key="1">
    <source>
        <dbReference type="ARBA" id="ARBA00022741"/>
    </source>
</evidence>
<dbReference type="PANTHER" id="PTHR30580">
    <property type="entry name" value="PRIMOSOMAL PROTEIN N"/>
    <property type="match status" value="1"/>
</dbReference>
<evidence type="ECO:0000259" key="5">
    <source>
        <dbReference type="PROSITE" id="PS51194"/>
    </source>
</evidence>
<name>A0A3N5CBU2_9BACI</name>
<protein>
    <submittedName>
        <fullName evidence="6">Competence protein ComFA</fullName>
    </submittedName>
</protein>
<keyword evidence="7" id="KW-1185">Reference proteome</keyword>
<evidence type="ECO:0000256" key="2">
    <source>
        <dbReference type="ARBA" id="ARBA00022840"/>
    </source>
</evidence>
<comment type="caution">
    <text evidence="6">The sequence shown here is derived from an EMBL/GenBank/DDBJ whole genome shotgun (WGS) entry which is preliminary data.</text>
</comment>
<dbReference type="RefSeq" id="WP_124221272.1">
    <property type="nucleotide sequence ID" value="NZ_RKRF01000008.1"/>
</dbReference>
<dbReference type="PANTHER" id="PTHR30580:SF1">
    <property type="entry name" value="COMF OPERON PROTEIN 1"/>
    <property type="match status" value="1"/>
</dbReference>
<feature type="domain" description="Helicase C-terminal" evidence="5">
    <location>
        <begin position="298"/>
        <end position="438"/>
    </location>
</feature>